<feature type="region of interest" description="Disordered" evidence="1">
    <location>
        <begin position="478"/>
        <end position="516"/>
    </location>
</feature>
<protein>
    <submittedName>
        <fullName evidence="2">Uncharacterized protein</fullName>
    </submittedName>
</protein>
<gene>
    <name evidence="2" type="ORF">FOXYS1_10852</name>
</gene>
<evidence type="ECO:0000256" key="1">
    <source>
        <dbReference type="SAM" id="MobiDB-lite"/>
    </source>
</evidence>
<dbReference type="PANTHER" id="PTHR42037">
    <property type="match status" value="1"/>
</dbReference>
<proteinExistence type="predicted"/>
<sequence length="516" mass="58296">MPSHSNMPTAQALHQMPTSIEGIVVPLPRNRYQKLIARLYEAMIMLWIEQPIQGPHITANHDNISLIASRRRFMTGLAYICDWDKGGSTTTSIAVQDSEDTNTFWVASNEGFERNSHSGTPNFLRESLQRLQCITQVPDPNPAWLARQSDHCARFFTIFAAPRIKKEASLLSRMATSCIQHLNGMVTRRGNVTDTGTSDNVIYLMSITNELLEARSLERWLHHFQSRETLEAYDICMEAYNARNDPQMDTLRRLSQEVLSNEDGESLAKASRGARHFVGRLAEHIRVSKQLVEDALRAREVLDVFQVSEIPTPLCVQPPEIDPSVTLDRILGRMIPKEDEELSSIRQGLSSLNSHVGLEERVKERLLALQSNPPIVHCEVQVLDHFHKGRLRFVGDDRFVGTSKFSCLCCKLYYRHHPSRPVEPDSHEQIYLNWGPVGLIEGPKDASYLELRETLNPVIHGLRDGFFRAMRNKGLSNFNHPNSITGLTRSADTPVNSDSDVELDSEPEGGTTLKDS</sequence>
<dbReference type="Pfam" id="PF14441">
    <property type="entry name" value="OTT_1508_deam"/>
    <property type="match status" value="1"/>
</dbReference>
<dbReference type="AlphaFoldDB" id="A0A8H5A4U7"/>
<evidence type="ECO:0000313" key="3">
    <source>
        <dbReference type="Proteomes" id="UP000558688"/>
    </source>
</evidence>
<dbReference type="PANTHER" id="PTHR42037:SF1">
    <property type="match status" value="1"/>
</dbReference>
<organism evidence="2 3">
    <name type="scientific">Fusarium oxysporum</name>
    <name type="common">Fusarium vascular wilt</name>
    <dbReference type="NCBI Taxonomy" id="5507"/>
    <lineage>
        <taxon>Eukaryota</taxon>
        <taxon>Fungi</taxon>
        <taxon>Dikarya</taxon>
        <taxon>Ascomycota</taxon>
        <taxon>Pezizomycotina</taxon>
        <taxon>Sordariomycetes</taxon>
        <taxon>Hypocreomycetidae</taxon>
        <taxon>Hypocreales</taxon>
        <taxon>Nectriaceae</taxon>
        <taxon>Fusarium</taxon>
        <taxon>Fusarium oxysporum species complex</taxon>
    </lineage>
</organism>
<dbReference type="EMBL" id="JAAFOW010001962">
    <property type="protein sequence ID" value="KAF5258569.1"/>
    <property type="molecule type" value="Genomic_DNA"/>
</dbReference>
<feature type="compositionally biased region" description="Polar residues" evidence="1">
    <location>
        <begin position="478"/>
        <end position="498"/>
    </location>
</feature>
<evidence type="ECO:0000313" key="2">
    <source>
        <dbReference type="EMBL" id="KAF5258569.1"/>
    </source>
</evidence>
<comment type="caution">
    <text evidence="2">The sequence shown here is derived from an EMBL/GenBank/DDBJ whole genome shotgun (WGS) entry which is preliminary data.</text>
</comment>
<dbReference type="InterPro" id="IPR027796">
    <property type="entry name" value="OTT_1508_deam-like"/>
</dbReference>
<name>A0A8H5A4U7_FUSOX</name>
<dbReference type="Proteomes" id="UP000558688">
    <property type="component" value="Unassembled WGS sequence"/>
</dbReference>
<accession>A0A8H5A4U7</accession>
<reference evidence="2" key="1">
    <citation type="submission" date="2020-02" db="EMBL/GenBank/DDBJ databases">
        <title>Identification and distribution of gene clusters putatively required for synthesis of sphingolipid metabolism inhibitors in phylogenetically diverse species of the filamentous fungus Fusarium.</title>
        <authorList>
            <person name="Kim H.-S."/>
            <person name="Busman M."/>
            <person name="Brown D.W."/>
            <person name="Divon H."/>
            <person name="Uhlig S."/>
            <person name="Proctor R.H."/>
        </authorList>
    </citation>
    <scope>NUCLEOTIDE SEQUENCE [LARGE SCALE GENOMIC DNA]</scope>
    <source>
        <strain evidence="2">NRRL 39464</strain>
    </source>
</reference>